<protein>
    <recommendedName>
        <fullName evidence="2">Antitoxin Xre/MbcA/ParS-like toxin-binding domain-containing protein</fullName>
    </recommendedName>
</protein>
<evidence type="ECO:0000313" key="4">
    <source>
        <dbReference type="Proteomes" id="UP001501302"/>
    </source>
</evidence>
<proteinExistence type="predicted"/>
<reference evidence="4" key="1">
    <citation type="journal article" date="2019" name="Int. J. Syst. Evol. Microbiol.">
        <title>The Global Catalogue of Microorganisms (GCM) 10K type strain sequencing project: providing services to taxonomists for standard genome sequencing and annotation.</title>
        <authorList>
            <consortium name="The Broad Institute Genomics Platform"/>
            <consortium name="The Broad Institute Genome Sequencing Center for Infectious Disease"/>
            <person name="Wu L."/>
            <person name="Ma J."/>
        </authorList>
    </citation>
    <scope>NUCLEOTIDE SEQUENCE [LARGE SCALE GENOMIC DNA]</scope>
    <source>
        <strain evidence="4">JCM 18285</strain>
    </source>
</reference>
<evidence type="ECO:0000256" key="1">
    <source>
        <dbReference type="SAM" id="MobiDB-lite"/>
    </source>
</evidence>
<dbReference type="EMBL" id="BAABJJ010000014">
    <property type="protein sequence ID" value="GAA4942002.1"/>
    <property type="molecule type" value="Genomic_DNA"/>
</dbReference>
<feature type="domain" description="Antitoxin Xre/MbcA/ParS-like toxin-binding" evidence="2">
    <location>
        <begin position="115"/>
        <end position="163"/>
    </location>
</feature>
<accession>A0ABP9GH22</accession>
<organism evidence="3 4">
    <name type="scientific">Algibacter agarivorans</name>
    <dbReference type="NCBI Taxonomy" id="1109741"/>
    <lineage>
        <taxon>Bacteria</taxon>
        <taxon>Pseudomonadati</taxon>
        <taxon>Bacteroidota</taxon>
        <taxon>Flavobacteriia</taxon>
        <taxon>Flavobacteriales</taxon>
        <taxon>Flavobacteriaceae</taxon>
        <taxon>Algibacter</taxon>
    </lineage>
</organism>
<dbReference type="InterPro" id="IPR024467">
    <property type="entry name" value="Xre/MbcA/ParS-like_toxin-bd"/>
</dbReference>
<sequence>MEVKTKTGNSNKKKGAVKVKVARKGATPAKHSKFSPSWVVVHSKDAPGFKLELIGRIREGVKKSDWKELIQYTDSTEKEFEHILPASISSMQKKAVYGKETSERIYELARLFGLGYEVFDSKEDFKKWLMTPSKTLGNKIPFELLDSSFGFEMVENEIIRIQYNVYS</sequence>
<dbReference type="Proteomes" id="UP001501302">
    <property type="component" value="Unassembled WGS sequence"/>
</dbReference>
<name>A0ABP9GH22_9FLAO</name>
<evidence type="ECO:0000259" key="2">
    <source>
        <dbReference type="Pfam" id="PF09722"/>
    </source>
</evidence>
<dbReference type="RefSeq" id="WP_345191026.1">
    <property type="nucleotide sequence ID" value="NZ_BAABJJ010000014.1"/>
</dbReference>
<dbReference type="NCBIfam" id="TIGR02293">
    <property type="entry name" value="TAS_TIGR02293"/>
    <property type="match status" value="1"/>
</dbReference>
<feature type="compositionally biased region" description="Low complexity" evidence="1">
    <location>
        <begin position="1"/>
        <end position="10"/>
    </location>
</feature>
<feature type="compositionally biased region" description="Basic residues" evidence="1">
    <location>
        <begin position="11"/>
        <end position="23"/>
    </location>
</feature>
<dbReference type="Pfam" id="PF09722">
    <property type="entry name" value="Xre_MbcA_ParS_C"/>
    <property type="match status" value="1"/>
</dbReference>
<dbReference type="InterPro" id="IPR011979">
    <property type="entry name" value="Antitox_Xre"/>
</dbReference>
<evidence type="ECO:0000313" key="3">
    <source>
        <dbReference type="EMBL" id="GAA4942002.1"/>
    </source>
</evidence>
<gene>
    <name evidence="3" type="ORF">GCM10023314_13830</name>
</gene>
<feature type="region of interest" description="Disordered" evidence="1">
    <location>
        <begin position="1"/>
        <end position="28"/>
    </location>
</feature>
<comment type="caution">
    <text evidence="3">The sequence shown here is derived from an EMBL/GenBank/DDBJ whole genome shotgun (WGS) entry which is preliminary data.</text>
</comment>
<keyword evidence="4" id="KW-1185">Reference proteome</keyword>